<proteinExistence type="predicted"/>
<organism evidence="2 3">
    <name type="scientific">Commensalibacter oyaizuii</name>
    <dbReference type="NCBI Taxonomy" id="3043873"/>
    <lineage>
        <taxon>Bacteria</taxon>
        <taxon>Pseudomonadati</taxon>
        <taxon>Pseudomonadota</taxon>
        <taxon>Alphaproteobacteria</taxon>
        <taxon>Acetobacterales</taxon>
        <taxon>Acetobacteraceae</taxon>
    </lineage>
</organism>
<evidence type="ECO:0000313" key="2">
    <source>
        <dbReference type="EMBL" id="MDI2089932.1"/>
    </source>
</evidence>
<dbReference type="EMBL" id="JASBAO010000001">
    <property type="protein sequence ID" value="MDI2089932.1"/>
    <property type="molecule type" value="Genomic_DNA"/>
</dbReference>
<name>A0ABT6PYJ4_9PROT</name>
<keyword evidence="1" id="KW-0812">Transmembrane</keyword>
<comment type="caution">
    <text evidence="2">The sequence shown here is derived from an EMBL/GenBank/DDBJ whole genome shotgun (WGS) entry which is preliminary data.</text>
</comment>
<dbReference type="InterPro" id="IPR030802">
    <property type="entry name" value="Permease_MalE"/>
</dbReference>
<keyword evidence="1" id="KW-1133">Transmembrane helix</keyword>
<feature type="transmembrane region" description="Helical" evidence="1">
    <location>
        <begin position="139"/>
        <end position="161"/>
    </location>
</feature>
<dbReference type="PANTHER" id="PTHR30188:SF4">
    <property type="entry name" value="PROTEIN TRIGALACTOSYLDIACYLGLYCEROL 1, CHLOROPLASTIC"/>
    <property type="match status" value="1"/>
</dbReference>
<reference evidence="2" key="1">
    <citation type="submission" date="2023-05" db="EMBL/GenBank/DDBJ databases">
        <title>Whole genome sequence of Commensalibacter sp.</title>
        <authorList>
            <person name="Charoenyingcharoen P."/>
            <person name="Yukphan P."/>
        </authorList>
    </citation>
    <scope>NUCLEOTIDE SEQUENCE</scope>
    <source>
        <strain evidence="2">TBRC 16381</strain>
    </source>
</reference>
<accession>A0ABT6PYJ4</accession>
<keyword evidence="1" id="KW-0472">Membrane</keyword>
<gene>
    <name evidence="2" type="ORF">QJV27_00830</name>
</gene>
<dbReference type="PANTHER" id="PTHR30188">
    <property type="entry name" value="ABC TRANSPORTER PERMEASE PROTEIN-RELATED"/>
    <property type="match status" value="1"/>
</dbReference>
<dbReference type="RefSeq" id="WP_281447096.1">
    <property type="nucleotide sequence ID" value="NZ_JASBAO010000001.1"/>
</dbReference>
<dbReference type="PRINTS" id="PR01036">
    <property type="entry name" value="TCRTETB"/>
</dbReference>
<feature type="transmembrane region" description="Helical" evidence="1">
    <location>
        <begin position="173"/>
        <end position="192"/>
    </location>
</feature>
<protein>
    <submittedName>
        <fullName evidence="2">ABC transporter permease</fullName>
    </submittedName>
</protein>
<feature type="transmembrane region" description="Helical" evidence="1">
    <location>
        <begin position="231"/>
        <end position="255"/>
    </location>
</feature>
<evidence type="ECO:0000313" key="3">
    <source>
        <dbReference type="Proteomes" id="UP001431634"/>
    </source>
</evidence>
<keyword evidence="3" id="KW-1185">Reference proteome</keyword>
<feature type="transmembrane region" description="Helical" evidence="1">
    <location>
        <begin position="321"/>
        <end position="338"/>
    </location>
</feature>
<dbReference type="Pfam" id="PF02405">
    <property type="entry name" value="MlaE"/>
    <property type="match status" value="1"/>
</dbReference>
<feature type="transmembrane region" description="Helical" evidence="1">
    <location>
        <begin position="95"/>
        <end position="119"/>
    </location>
</feature>
<dbReference type="Proteomes" id="UP001431634">
    <property type="component" value="Unassembled WGS sequence"/>
</dbReference>
<evidence type="ECO:0000256" key="1">
    <source>
        <dbReference type="SAM" id="Phobius"/>
    </source>
</evidence>
<sequence>MNNAQDLNDPPSEQEGKQDNRIEAMLSDLNKDSIEDVEQYVEAIRSREVENTQRLSVQLKQVPPGPFSLVKKLGILLIWYLRPVLFVIGKAVRSYLRFFLGVLAASWGVLIESISPLTWRRTVRYEFKRTLGQVVSGGFFSTFFTASLAGLAVVSQAIFWLGATGLTKMTGPILITVLVREVAPILVGMILLGRNGILAVTECSLLAMGGQLRSFTALGIDPFVTIVVPKAWAFMVGSFCLGMIFGTVSLFMGYVVTYMMGTMQDSIWTFYSNILSAMSVWDYVLVPLKFTVMGFMIGVGSCITGMNVKNDDEPATLLPKGFTRGIMIIMVVNILFTLEF</sequence>